<accession>A0A5B7ETL8</accession>
<protein>
    <submittedName>
        <fullName evidence="2">Uncharacterized protein</fullName>
    </submittedName>
</protein>
<sequence length="126" mass="13431">MMIIAETQAASDRRGGRGRGVNGSPADGRRGRRVAGGWSRAAGKAVLGQRQQIKSCERALQESPRGRGGKCLLYLRRESLPEVATTPAPPRCNVILCQGPPFPAAATRAPRTVNKTPASRESIINT</sequence>
<reference evidence="2 3" key="1">
    <citation type="submission" date="2019-05" db="EMBL/GenBank/DDBJ databases">
        <title>Another draft genome of Portunus trituberculatus and its Hox gene families provides insights of decapod evolution.</title>
        <authorList>
            <person name="Jeong J.-H."/>
            <person name="Song I."/>
            <person name="Kim S."/>
            <person name="Choi T."/>
            <person name="Kim D."/>
            <person name="Ryu S."/>
            <person name="Kim W."/>
        </authorList>
    </citation>
    <scope>NUCLEOTIDE SEQUENCE [LARGE SCALE GENOMIC DNA]</scope>
    <source>
        <tissue evidence="2">Muscle</tissue>
    </source>
</reference>
<evidence type="ECO:0000313" key="3">
    <source>
        <dbReference type="Proteomes" id="UP000324222"/>
    </source>
</evidence>
<dbReference type="EMBL" id="VSRR010003313">
    <property type="protein sequence ID" value="MPC35614.1"/>
    <property type="molecule type" value="Genomic_DNA"/>
</dbReference>
<dbReference type="Proteomes" id="UP000324222">
    <property type="component" value="Unassembled WGS sequence"/>
</dbReference>
<dbReference type="AlphaFoldDB" id="A0A5B7ETL8"/>
<feature type="compositionally biased region" description="Polar residues" evidence="1">
    <location>
        <begin position="113"/>
        <end position="126"/>
    </location>
</feature>
<gene>
    <name evidence="2" type="ORF">E2C01_029040</name>
</gene>
<feature type="region of interest" description="Disordered" evidence="1">
    <location>
        <begin position="1"/>
        <end position="46"/>
    </location>
</feature>
<feature type="region of interest" description="Disordered" evidence="1">
    <location>
        <begin position="104"/>
        <end position="126"/>
    </location>
</feature>
<evidence type="ECO:0000256" key="1">
    <source>
        <dbReference type="SAM" id="MobiDB-lite"/>
    </source>
</evidence>
<name>A0A5B7ETL8_PORTR</name>
<comment type="caution">
    <text evidence="2">The sequence shown here is derived from an EMBL/GenBank/DDBJ whole genome shotgun (WGS) entry which is preliminary data.</text>
</comment>
<proteinExistence type="predicted"/>
<evidence type="ECO:0000313" key="2">
    <source>
        <dbReference type="EMBL" id="MPC35614.1"/>
    </source>
</evidence>
<keyword evidence="3" id="KW-1185">Reference proteome</keyword>
<organism evidence="2 3">
    <name type="scientific">Portunus trituberculatus</name>
    <name type="common">Swimming crab</name>
    <name type="synonym">Neptunus trituberculatus</name>
    <dbReference type="NCBI Taxonomy" id="210409"/>
    <lineage>
        <taxon>Eukaryota</taxon>
        <taxon>Metazoa</taxon>
        <taxon>Ecdysozoa</taxon>
        <taxon>Arthropoda</taxon>
        <taxon>Crustacea</taxon>
        <taxon>Multicrustacea</taxon>
        <taxon>Malacostraca</taxon>
        <taxon>Eumalacostraca</taxon>
        <taxon>Eucarida</taxon>
        <taxon>Decapoda</taxon>
        <taxon>Pleocyemata</taxon>
        <taxon>Brachyura</taxon>
        <taxon>Eubrachyura</taxon>
        <taxon>Portunoidea</taxon>
        <taxon>Portunidae</taxon>
        <taxon>Portuninae</taxon>
        <taxon>Portunus</taxon>
    </lineage>
</organism>